<dbReference type="PROSITE" id="PS51037">
    <property type="entry name" value="YEATS"/>
    <property type="match status" value="1"/>
</dbReference>
<dbReference type="CDD" id="cd16908">
    <property type="entry name" value="YEATS_Yaf9_like"/>
    <property type="match status" value="1"/>
</dbReference>
<keyword evidence="4 5" id="KW-0539">Nucleus</keyword>
<dbReference type="Pfam" id="PF03366">
    <property type="entry name" value="YEATS"/>
    <property type="match status" value="1"/>
</dbReference>
<evidence type="ECO:0000256" key="2">
    <source>
        <dbReference type="ARBA" id="ARBA00023015"/>
    </source>
</evidence>
<keyword evidence="8" id="KW-1185">Reference proteome</keyword>
<keyword evidence="2" id="KW-0805">Transcription regulation</keyword>
<reference evidence="7" key="1">
    <citation type="submission" date="2021-03" db="EMBL/GenBank/DDBJ databases">
        <authorList>
            <person name="Tagirdzhanova G."/>
        </authorList>
    </citation>
    <scope>NUCLEOTIDE SEQUENCE</scope>
</reference>
<evidence type="ECO:0000256" key="5">
    <source>
        <dbReference type="PROSITE-ProRule" id="PRU00376"/>
    </source>
</evidence>
<dbReference type="OrthoDB" id="16041at2759"/>
<dbReference type="GO" id="GO:0005634">
    <property type="term" value="C:nucleus"/>
    <property type="evidence" value="ECO:0007669"/>
    <property type="project" value="UniProtKB-SubCell"/>
</dbReference>
<proteinExistence type="predicted"/>
<organism evidence="7 8">
    <name type="scientific">Gomphillus americanus</name>
    <dbReference type="NCBI Taxonomy" id="1940652"/>
    <lineage>
        <taxon>Eukaryota</taxon>
        <taxon>Fungi</taxon>
        <taxon>Dikarya</taxon>
        <taxon>Ascomycota</taxon>
        <taxon>Pezizomycotina</taxon>
        <taxon>Lecanoromycetes</taxon>
        <taxon>OSLEUM clade</taxon>
        <taxon>Ostropomycetidae</taxon>
        <taxon>Ostropales</taxon>
        <taxon>Graphidaceae</taxon>
        <taxon>Gomphilloideae</taxon>
        <taxon>Gomphillus</taxon>
    </lineage>
</organism>
<dbReference type="Proteomes" id="UP000664169">
    <property type="component" value="Unassembled WGS sequence"/>
</dbReference>
<comment type="caution">
    <text evidence="7">The sequence shown here is derived from an EMBL/GenBank/DDBJ whole genome shotgun (WGS) entry which is preliminary data.</text>
</comment>
<dbReference type="InterPro" id="IPR005033">
    <property type="entry name" value="YEATS"/>
</dbReference>
<name>A0A8H3I4Z4_9LECA</name>
<protein>
    <recommendedName>
        <fullName evidence="1">Protein AF-9 homolog</fullName>
    </recommendedName>
</protein>
<sequence length="252" mass="28748">MNTRKKSGVAAAKREKDLMRVQGKSVYRPFVYGSKAVLLPTDTSKRPPNTPPDHTHQWTVYVRGVDDADITHWLRKVQFKLHETYAQSQRMKEAPDQFEVTETGWGEFEIGIKLFFPPESGEKSQSIYHQLKLHHFGEDKEAAKERGDPVISQLYEEVIFNEPAEAFYEILTTDPASNARAKAGSKVAKAKQIRSRNAEIPEKEGSYSHAAESLEIHKLKEAQKIVDSLIAEEKVKLTEKEKELEDLKKLET</sequence>
<dbReference type="InterPro" id="IPR055129">
    <property type="entry name" value="YEATS_dom"/>
</dbReference>
<dbReference type="GO" id="GO:0000785">
    <property type="term" value="C:chromatin"/>
    <property type="evidence" value="ECO:0007669"/>
    <property type="project" value="UniProtKB-ARBA"/>
</dbReference>
<evidence type="ECO:0000256" key="3">
    <source>
        <dbReference type="ARBA" id="ARBA00023163"/>
    </source>
</evidence>
<evidence type="ECO:0000256" key="1">
    <source>
        <dbReference type="ARBA" id="ARBA00022408"/>
    </source>
</evidence>
<accession>A0A8H3I4Z4</accession>
<gene>
    <name evidence="7" type="ORF">GOMPHAMPRED_002985</name>
</gene>
<dbReference type="EMBL" id="CAJPDQ010000002">
    <property type="protein sequence ID" value="CAF9904913.1"/>
    <property type="molecule type" value="Genomic_DNA"/>
</dbReference>
<dbReference type="Gene3D" id="2.60.40.1970">
    <property type="entry name" value="YEATS domain"/>
    <property type="match status" value="1"/>
</dbReference>
<keyword evidence="3" id="KW-0804">Transcription</keyword>
<feature type="domain" description="YEATS" evidence="6">
    <location>
        <begin position="20"/>
        <end position="174"/>
    </location>
</feature>
<dbReference type="AlphaFoldDB" id="A0A8H3I4Z4"/>
<dbReference type="PANTHER" id="PTHR47573:SF1">
    <property type="entry name" value="PROTEIN AF-9 HOMOLOG"/>
    <property type="match status" value="1"/>
</dbReference>
<evidence type="ECO:0000313" key="8">
    <source>
        <dbReference type="Proteomes" id="UP000664169"/>
    </source>
</evidence>
<dbReference type="PANTHER" id="PTHR47573">
    <property type="entry name" value="PROTEIN AF-9 HOMOLOG"/>
    <property type="match status" value="1"/>
</dbReference>
<comment type="subcellular location">
    <subcellularLocation>
        <location evidence="5">Nucleus</location>
    </subcellularLocation>
</comment>
<dbReference type="InterPro" id="IPR038704">
    <property type="entry name" value="YEAST_sf"/>
</dbReference>
<evidence type="ECO:0000313" key="7">
    <source>
        <dbReference type="EMBL" id="CAF9904913.1"/>
    </source>
</evidence>
<evidence type="ECO:0000256" key="4">
    <source>
        <dbReference type="ARBA" id="ARBA00023242"/>
    </source>
</evidence>
<dbReference type="GO" id="GO:0006355">
    <property type="term" value="P:regulation of DNA-templated transcription"/>
    <property type="evidence" value="ECO:0007669"/>
    <property type="project" value="InterPro"/>
</dbReference>
<evidence type="ECO:0000259" key="6">
    <source>
        <dbReference type="PROSITE" id="PS51037"/>
    </source>
</evidence>